<sequence length="284" mass="34420">MNTKQLNMVLFTNCHGERYIEMFKRDTDIDTMFNINYIVSYQQLDNFQHLKKDFENADVLIINRIKSYNDYTIQNLKQILKKDVLLIVIPFVRFEGYWIPEQYKRFQYIGENAVSFFPNININQIDQYLKINYDKTKYLNYYNQCLLKLKQIETESDIKFYDFFMENHTKYPMFRDNYHPTLNILEYIGSEIMKKINEKFNVNYNNNNFKLVEETKEYGHYKPIQDSIKNMLDIKYDLDKVFICPRKEYLKKIIICENIGKPVKDLADLRGKLSWQNNIAKNDT</sequence>
<dbReference type="Gene3D" id="3.40.50.12080">
    <property type="match status" value="1"/>
</dbReference>
<evidence type="ECO:0000313" key="2">
    <source>
        <dbReference type="EMBL" id="QHS84381.1"/>
    </source>
</evidence>
<reference evidence="2" key="1">
    <citation type="journal article" date="2020" name="Nature">
        <title>Giant virus diversity and host interactions through global metagenomics.</title>
        <authorList>
            <person name="Schulz F."/>
            <person name="Roux S."/>
            <person name="Paez-Espino D."/>
            <person name="Jungbluth S."/>
            <person name="Walsh D.A."/>
            <person name="Denef V.J."/>
            <person name="McMahon K.D."/>
            <person name="Konstantinidis K.T."/>
            <person name="Eloe-Fadrosh E.A."/>
            <person name="Kyrpides N.C."/>
            <person name="Woyke T."/>
        </authorList>
    </citation>
    <scope>NUCLEOTIDE SEQUENCE</scope>
    <source>
        <strain evidence="2">GVMAG-S-ERX556022-25</strain>
    </source>
</reference>
<dbReference type="AlphaFoldDB" id="A0A6C0AYS0"/>
<accession>A0A6C0AYS0</accession>
<protein>
    <recommendedName>
        <fullName evidence="1">Polysaccharide biosynthesis enzyme WcbI domain-containing protein</fullName>
    </recommendedName>
</protein>
<evidence type="ECO:0000259" key="1">
    <source>
        <dbReference type="Pfam" id="PF18588"/>
    </source>
</evidence>
<name>A0A6C0AYS0_9ZZZZ</name>
<dbReference type="Pfam" id="PF18588">
    <property type="entry name" value="WcbI"/>
    <property type="match status" value="1"/>
</dbReference>
<dbReference type="EMBL" id="MN738808">
    <property type="protein sequence ID" value="QHS84381.1"/>
    <property type="molecule type" value="Genomic_DNA"/>
</dbReference>
<proteinExistence type="predicted"/>
<feature type="domain" description="Polysaccharide biosynthesis enzyme WcbI" evidence="1">
    <location>
        <begin position="8"/>
        <end position="197"/>
    </location>
</feature>
<organism evidence="2">
    <name type="scientific">viral metagenome</name>
    <dbReference type="NCBI Taxonomy" id="1070528"/>
    <lineage>
        <taxon>unclassified sequences</taxon>
        <taxon>metagenomes</taxon>
        <taxon>organismal metagenomes</taxon>
    </lineage>
</organism>
<dbReference type="InterPro" id="IPR041307">
    <property type="entry name" value="WcbI"/>
</dbReference>